<evidence type="ECO:0000313" key="3">
    <source>
        <dbReference type="Proteomes" id="UP000244855"/>
    </source>
</evidence>
<feature type="region of interest" description="Disordered" evidence="1">
    <location>
        <begin position="113"/>
        <end position="148"/>
    </location>
</feature>
<keyword evidence="3" id="KW-1185">Reference proteome</keyword>
<gene>
    <name evidence="2" type="ORF">DM02DRAFT_626332</name>
</gene>
<proteinExistence type="predicted"/>
<protein>
    <submittedName>
        <fullName evidence="2">Uncharacterized protein</fullName>
    </submittedName>
</protein>
<accession>A0A2V1DXN5</accession>
<dbReference type="EMBL" id="KZ805337">
    <property type="protein sequence ID" value="PVI02947.1"/>
    <property type="molecule type" value="Genomic_DNA"/>
</dbReference>
<feature type="region of interest" description="Disordered" evidence="1">
    <location>
        <begin position="228"/>
        <end position="251"/>
    </location>
</feature>
<organism evidence="2 3">
    <name type="scientific">Periconia macrospinosa</name>
    <dbReference type="NCBI Taxonomy" id="97972"/>
    <lineage>
        <taxon>Eukaryota</taxon>
        <taxon>Fungi</taxon>
        <taxon>Dikarya</taxon>
        <taxon>Ascomycota</taxon>
        <taxon>Pezizomycotina</taxon>
        <taxon>Dothideomycetes</taxon>
        <taxon>Pleosporomycetidae</taxon>
        <taxon>Pleosporales</taxon>
        <taxon>Massarineae</taxon>
        <taxon>Periconiaceae</taxon>
        <taxon>Periconia</taxon>
    </lineage>
</organism>
<dbReference type="OrthoDB" id="2687452at2759"/>
<sequence>MYPNHVSAGLYGDQCVPGNAEEQYLADTTNNPYGFYPSNEPLGQLSGILDSAYDWNTSSNMPFSVDYNTMEAHETFKDIQHDHHSTMDNFAPAYHADDSFNTFYSRPLAEQTFSASSNTSTPTPGAPQVPEYHTINTNNTSRSISQNLTSPAASLQTITTSSPPTLNAVAPATPIGLVLLNGTYICTDAACEGRRTYGRYTELKRHHASRHATDKPTFWCEADDSCPRSEAKGNRPFHRKDKLVSHVRTVH</sequence>
<feature type="compositionally biased region" description="Polar residues" evidence="1">
    <location>
        <begin position="113"/>
        <end position="123"/>
    </location>
</feature>
<dbReference type="STRING" id="97972.A0A2V1DXN5"/>
<feature type="compositionally biased region" description="Polar residues" evidence="1">
    <location>
        <begin position="134"/>
        <end position="148"/>
    </location>
</feature>
<dbReference type="AlphaFoldDB" id="A0A2V1DXN5"/>
<name>A0A2V1DXN5_9PLEO</name>
<dbReference type="Proteomes" id="UP000244855">
    <property type="component" value="Unassembled WGS sequence"/>
</dbReference>
<evidence type="ECO:0000313" key="2">
    <source>
        <dbReference type="EMBL" id="PVI02947.1"/>
    </source>
</evidence>
<reference evidence="2 3" key="1">
    <citation type="journal article" date="2018" name="Sci. Rep.">
        <title>Comparative genomics provides insights into the lifestyle and reveals functional heterogeneity of dark septate endophytic fungi.</title>
        <authorList>
            <person name="Knapp D.G."/>
            <person name="Nemeth J.B."/>
            <person name="Barry K."/>
            <person name="Hainaut M."/>
            <person name="Henrissat B."/>
            <person name="Johnson J."/>
            <person name="Kuo A."/>
            <person name="Lim J.H.P."/>
            <person name="Lipzen A."/>
            <person name="Nolan M."/>
            <person name="Ohm R.A."/>
            <person name="Tamas L."/>
            <person name="Grigoriev I.V."/>
            <person name="Spatafora J.W."/>
            <person name="Nagy L.G."/>
            <person name="Kovacs G.M."/>
        </authorList>
    </citation>
    <scope>NUCLEOTIDE SEQUENCE [LARGE SCALE GENOMIC DNA]</scope>
    <source>
        <strain evidence="2 3">DSE2036</strain>
    </source>
</reference>
<evidence type="ECO:0000256" key="1">
    <source>
        <dbReference type="SAM" id="MobiDB-lite"/>
    </source>
</evidence>